<organism evidence="2 3">
    <name type="scientific">Lottia gigantea</name>
    <name type="common">Giant owl limpet</name>
    <dbReference type="NCBI Taxonomy" id="225164"/>
    <lineage>
        <taxon>Eukaryota</taxon>
        <taxon>Metazoa</taxon>
        <taxon>Spiralia</taxon>
        <taxon>Lophotrochozoa</taxon>
        <taxon>Mollusca</taxon>
        <taxon>Gastropoda</taxon>
        <taxon>Patellogastropoda</taxon>
        <taxon>Lottioidea</taxon>
        <taxon>Lottiidae</taxon>
        <taxon>Lottia</taxon>
    </lineage>
</organism>
<evidence type="ECO:0000313" key="2">
    <source>
        <dbReference type="EMBL" id="ESO84430.1"/>
    </source>
</evidence>
<dbReference type="OMA" id="CNSMLLF"/>
<dbReference type="GO" id="GO:0006171">
    <property type="term" value="P:cAMP biosynthetic process"/>
    <property type="evidence" value="ECO:0007669"/>
    <property type="project" value="InterPro"/>
</dbReference>
<gene>
    <name evidence="2" type="ORF">LOTGIDRAFT_146361</name>
</gene>
<dbReference type="CTD" id="20235099"/>
<dbReference type="OrthoDB" id="6147412at2759"/>
<evidence type="ECO:0000313" key="3">
    <source>
        <dbReference type="Proteomes" id="UP000030746"/>
    </source>
</evidence>
<evidence type="ECO:0000259" key="1">
    <source>
        <dbReference type="Pfam" id="PF06327"/>
    </source>
</evidence>
<dbReference type="EMBL" id="KB203523">
    <property type="protein sequence ID" value="ESO84430.1"/>
    <property type="molecule type" value="Genomic_DNA"/>
</dbReference>
<dbReference type="InterPro" id="IPR009398">
    <property type="entry name" value="Adcy_conserved_dom"/>
</dbReference>
<feature type="non-terminal residue" evidence="2">
    <location>
        <position position="1"/>
    </location>
</feature>
<accession>V3ZPL8</accession>
<dbReference type="Pfam" id="PF06327">
    <property type="entry name" value="Adcy_cons_dom"/>
    <property type="match status" value="1"/>
</dbReference>
<dbReference type="GeneID" id="20235099"/>
<proteinExistence type="predicted"/>
<dbReference type="AlphaFoldDB" id="V3ZPL8"/>
<dbReference type="RefSeq" id="XP_009064882.1">
    <property type="nucleotide sequence ID" value="XM_009066634.1"/>
</dbReference>
<sequence>QTEKDPEAEVNEYLGRAIDARSIERLRSEHVKGFFLSFRKKELEDKVGLLFFITLLNCEQSFQHFI</sequence>
<protein>
    <recommendedName>
        <fullName evidence="1">Adenylate cyclase conserved domain-containing protein</fullName>
    </recommendedName>
</protein>
<dbReference type="STRING" id="225164.V3ZPL8"/>
<name>V3ZPL8_LOTGI</name>
<keyword evidence="3" id="KW-1185">Reference proteome</keyword>
<dbReference type="GO" id="GO:0004016">
    <property type="term" value="F:adenylate cyclase activity"/>
    <property type="evidence" value="ECO:0007669"/>
    <property type="project" value="InterPro"/>
</dbReference>
<dbReference type="HOGENOM" id="CLU_2838550_0_0_1"/>
<dbReference type="Proteomes" id="UP000030746">
    <property type="component" value="Unassembled WGS sequence"/>
</dbReference>
<dbReference type="KEGG" id="lgi:LOTGIDRAFT_146361"/>
<feature type="domain" description="Adenylate cyclase conserved" evidence="1">
    <location>
        <begin position="3"/>
        <end position="46"/>
    </location>
</feature>
<reference evidence="2 3" key="1">
    <citation type="journal article" date="2013" name="Nature">
        <title>Insights into bilaterian evolution from three spiralian genomes.</title>
        <authorList>
            <person name="Simakov O."/>
            <person name="Marletaz F."/>
            <person name="Cho S.J."/>
            <person name="Edsinger-Gonzales E."/>
            <person name="Havlak P."/>
            <person name="Hellsten U."/>
            <person name="Kuo D.H."/>
            <person name="Larsson T."/>
            <person name="Lv J."/>
            <person name="Arendt D."/>
            <person name="Savage R."/>
            <person name="Osoegawa K."/>
            <person name="de Jong P."/>
            <person name="Grimwood J."/>
            <person name="Chapman J.A."/>
            <person name="Shapiro H."/>
            <person name="Aerts A."/>
            <person name="Otillar R.P."/>
            <person name="Terry A.Y."/>
            <person name="Boore J.L."/>
            <person name="Grigoriev I.V."/>
            <person name="Lindberg D.R."/>
            <person name="Seaver E.C."/>
            <person name="Weisblat D.A."/>
            <person name="Putnam N.H."/>
            <person name="Rokhsar D.S."/>
        </authorList>
    </citation>
    <scope>NUCLEOTIDE SEQUENCE [LARGE SCALE GENOMIC DNA]</scope>
</reference>
<dbReference type="GO" id="GO:0005886">
    <property type="term" value="C:plasma membrane"/>
    <property type="evidence" value="ECO:0007669"/>
    <property type="project" value="InterPro"/>
</dbReference>